<evidence type="ECO:0000259" key="7">
    <source>
        <dbReference type="PROSITE" id="PS50056"/>
    </source>
</evidence>
<gene>
    <name evidence="8" type="ORF">PGLA2088_LOCUS25575</name>
</gene>
<dbReference type="InterPro" id="IPR000387">
    <property type="entry name" value="Tyr_Pase_dom"/>
</dbReference>
<feature type="domain" description="Tyrosine specific protein phosphatases" evidence="7">
    <location>
        <begin position="258"/>
        <end position="320"/>
    </location>
</feature>
<protein>
    <recommendedName>
        <fullName evidence="2">protein-tyrosine-phosphatase</fullName>
        <ecNumber evidence="2">3.1.3.48</ecNumber>
    </recommendedName>
</protein>
<organism evidence="8 9">
    <name type="scientific">Polarella glacialis</name>
    <name type="common">Dinoflagellate</name>
    <dbReference type="NCBI Taxonomy" id="89957"/>
    <lineage>
        <taxon>Eukaryota</taxon>
        <taxon>Sar</taxon>
        <taxon>Alveolata</taxon>
        <taxon>Dinophyceae</taxon>
        <taxon>Suessiales</taxon>
        <taxon>Suessiaceae</taxon>
        <taxon>Polarella</taxon>
    </lineage>
</organism>
<dbReference type="FunFam" id="3.90.190.10:FF:000006">
    <property type="entry name" value="Dual specificity protein phosphatase CDC14B"/>
    <property type="match status" value="1"/>
</dbReference>
<dbReference type="PANTHER" id="PTHR23339">
    <property type="entry name" value="TYROSINE SPECIFIC PROTEIN PHOSPHATASE AND DUAL SPECIFICITY PROTEIN PHOSPHATASE"/>
    <property type="match status" value="1"/>
</dbReference>
<dbReference type="CDD" id="cd17657">
    <property type="entry name" value="CDC14_N"/>
    <property type="match status" value="1"/>
</dbReference>
<dbReference type="SMART" id="SM00404">
    <property type="entry name" value="PTPc_motif"/>
    <property type="match status" value="1"/>
</dbReference>
<keyword evidence="4" id="KW-0904">Protein phosphatase</keyword>
<evidence type="ECO:0000256" key="2">
    <source>
        <dbReference type="ARBA" id="ARBA00013064"/>
    </source>
</evidence>
<dbReference type="InterPro" id="IPR003595">
    <property type="entry name" value="Tyr_Pase_cat"/>
</dbReference>
<feature type="region of interest" description="Disordered" evidence="5">
    <location>
        <begin position="361"/>
        <end position="476"/>
    </location>
</feature>
<dbReference type="PROSITE" id="PS50054">
    <property type="entry name" value="TYR_PHOSPHATASE_DUAL"/>
    <property type="match status" value="1"/>
</dbReference>
<evidence type="ECO:0000313" key="8">
    <source>
        <dbReference type="EMBL" id="CAE8687721.1"/>
    </source>
</evidence>
<evidence type="ECO:0000256" key="5">
    <source>
        <dbReference type="SAM" id="MobiDB-lite"/>
    </source>
</evidence>
<dbReference type="Pfam" id="PF22785">
    <property type="entry name" value="Tc-R-P"/>
    <property type="match status" value="1"/>
</dbReference>
<feature type="compositionally biased region" description="Low complexity" evidence="5">
    <location>
        <begin position="426"/>
        <end position="441"/>
    </location>
</feature>
<dbReference type="SUPFAM" id="SSF52799">
    <property type="entry name" value="(Phosphotyrosine protein) phosphatases II"/>
    <property type="match status" value="2"/>
</dbReference>
<comment type="caution">
    <text evidence="8">The sequence shown here is derived from an EMBL/GenBank/DDBJ whole genome shotgun (WGS) entry which is preliminary data.</text>
</comment>
<dbReference type="Pfam" id="PF14671">
    <property type="entry name" value="DSPn"/>
    <property type="match status" value="1"/>
</dbReference>
<dbReference type="AlphaFoldDB" id="A0A813JZZ4"/>
<evidence type="ECO:0000256" key="3">
    <source>
        <dbReference type="ARBA" id="ARBA00022801"/>
    </source>
</evidence>
<dbReference type="InterPro" id="IPR020422">
    <property type="entry name" value="TYR_PHOSPHATASE_DUAL_dom"/>
</dbReference>
<dbReference type="CDD" id="cd14499">
    <property type="entry name" value="CDC14_C"/>
    <property type="match status" value="1"/>
</dbReference>
<dbReference type="Proteomes" id="UP000626109">
    <property type="component" value="Unassembled WGS sequence"/>
</dbReference>
<feature type="domain" description="Tyrosine-protein phosphatase" evidence="6">
    <location>
        <begin position="176"/>
        <end position="333"/>
    </location>
</feature>
<reference evidence="8" key="1">
    <citation type="submission" date="2021-02" db="EMBL/GenBank/DDBJ databases">
        <authorList>
            <person name="Dougan E. K."/>
            <person name="Rhodes N."/>
            <person name="Thang M."/>
            <person name="Chan C."/>
        </authorList>
    </citation>
    <scope>NUCLEOTIDE SEQUENCE</scope>
</reference>
<dbReference type="InterPro" id="IPR050561">
    <property type="entry name" value="PTP"/>
</dbReference>
<dbReference type="InterPro" id="IPR029260">
    <property type="entry name" value="DSPn"/>
</dbReference>
<name>A0A813JZZ4_POLGL</name>
<comment type="similarity">
    <text evidence="1">Belongs to the protein-tyrosine phosphatase family. Non-receptor class CDC14 subfamily.</text>
</comment>
<sequence length="476" mass="52600">MSDRELAEAIELIPDRLYWVALHTVPKTSLKSHFFSIDHDLIYEPFFADFGPLNLSMVYRYCKMLEAKLADAALADRRIVHYCSHDPKKRANAATLICAFQVIVLGKSADMAYSAFNNIYPPFLPYRDATCGICTYGLTVLDCMKGLEKSIEVGWFDWNKFDVESYEFFEKVENGDMNWIIPDKFLAFAGPCPTPTDADGFPAFTPEDYVPIFREAGIGLVVRLNKKQYDRRRFLDHGLKHVDLYFLDGSCPDREIISKFLHIVESEPSAIAVHCKAGLGRTGTLIGLYAMKHLGWNARAYIGWNRICRPGSILGPQQQFLCDMQNDMHQAGAALRRPQAPPSDPREQALAQQVERMSLRERTQAEQIEDTGQGDRLVGAKRVIRPGPGSPTNGGSPTGSLMGHGSPLLANLALPPVGRGVGVGSNPGSPMNGGSPHSMSSAPVTPLSPSHRSGPQDPQRPVVSMLRKSLKGIFSH</sequence>
<feature type="compositionally biased region" description="Low complexity" evidence="5">
    <location>
        <begin position="386"/>
        <end position="400"/>
    </location>
</feature>
<evidence type="ECO:0000256" key="1">
    <source>
        <dbReference type="ARBA" id="ARBA00007315"/>
    </source>
</evidence>
<dbReference type="EC" id="3.1.3.48" evidence="2"/>
<dbReference type="InterPro" id="IPR044506">
    <property type="entry name" value="CDC14_C"/>
</dbReference>
<evidence type="ECO:0000259" key="6">
    <source>
        <dbReference type="PROSITE" id="PS50054"/>
    </source>
</evidence>
<dbReference type="GO" id="GO:0004725">
    <property type="term" value="F:protein tyrosine phosphatase activity"/>
    <property type="evidence" value="ECO:0007669"/>
    <property type="project" value="UniProtKB-EC"/>
</dbReference>
<dbReference type="PROSITE" id="PS00383">
    <property type="entry name" value="TYR_PHOSPHATASE_1"/>
    <property type="match status" value="1"/>
</dbReference>
<dbReference type="EMBL" id="CAJNNW010026787">
    <property type="protein sequence ID" value="CAE8687721.1"/>
    <property type="molecule type" value="Genomic_DNA"/>
</dbReference>
<dbReference type="InterPro" id="IPR016130">
    <property type="entry name" value="Tyr_Pase_AS"/>
</dbReference>
<dbReference type="PROSITE" id="PS50056">
    <property type="entry name" value="TYR_PHOSPHATASE_2"/>
    <property type="match status" value="1"/>
</dbReference>
<keyword evidence="3" id="KW-0378">Hydrolase</keyword>
<evidence type="ECO:0000256" key="4">
    <source>
        <dbReference type="ARBA" id="ARBA00022912"/>
    </source>
</evidence>
<accession>A0A813JZZ4</accession>
<proteinExistence type="inferred from homology"/>
<dbReference type="Gene3D" id="3.90.190.10">
    <property type="entry name" value="Protein tyrosine phosphatase superfamily"/>
    <property type="match status" value="2"/>
</dbReference>
<dbReference type="InterPro" id="IPR029021">
    <property type="entry name" value="Prot-tyrosine_phosphatase-like"/>
</dbReference>
<evidence type="ECO:0000313" key="9">
    <source>
        <dbReference type="Proteomes" id="UP000626109"/>
    </source>
</evidence>